<dbReference type="InterPro" id="IPR036866">
    <property type="entry name" value="RibonucZ/Hydroxyglut_hydro"/>
</dbReference>
<dbReference type="InParanoid" id="J4GBL6"/>
<reference evidence="3 4" key="1">
    <citation type="journal article" date="2012" name="Appl. Environ. Microbiol.">
        <title>Short-read sequencing for genomic analysis of the brown rot fungus Fibroporia radiculosa.</title>
        <authorList>
            <person name="Tang J.D."/>
            <person name="Perkins A.D."/>
            <person name="Sonstegard T.S."/>
            <person name="Schroeder S.G."/>
            <person name="Burgess S.C."/>
            <person name="Diehl S.V."/>
        </authorList>
    </citation>
    <scope>NUCLEOTIDE SEQUENCE [LARGE SCALE GENOMIC DNA]</scope>
    <source>
        <strain evidence="3 4">TFFH 294</strain>
    </source>
</reference>
<gene>
    <name evidence="3" type="ORF">FIBRA_06479</name>
</gene>
<evidence type="ECO:0000256" key="1">
    <source>
        <dbReference type="SAM" id="SignalP"/>
    </source>
</evidence>
<dbReference type="OrthoDB" id="3341310at2759"/>
<dbReference type="PANTHER" id="PTHR42951">
    <property type="entry name" value="METALLO-BETA-LACTAMASE DOMAIN-CONTAINING"/>
    <property type="match status" value="1"/>
</dbReference>
<dbReference type="InterPro" id="IPR050855">
    <property type="entry name" value="NDM-1-like"/>
</dbReference>
<dbReference type="GeneID" id="24099219"/>
<dbReference type="SUPFAM" id="SSF56281">
    <property type="entry name" value="Metallo-hydrolase/oxidoreductase"/>
    <property type="match status" value="1"/>
</dbReference>
<proteinExistence type="predicted"/>
<dbReference type="RefSeq" id="XP_012183591.1">
    <property type="nucleotide sequence ID" value="XM_012328201.1"/>
</dbReference>
<organism evidence="3 4">
    <name type="scientific">Fibroporia radiculosa</name>
    <dbReference type="NCBI Taxonomy" id="599839"/>
    <lineage>
        <taxon>Eukaryota</taxon>
        <taxon>Fungi</taxon>
        <taxon>Dikarya</taxon>
        <taxon>Basidiomycota</taxon>
        <taxon>Agaricomycotina</taxon>
        <taxon>Agaricomycetes</taxon>
        <taxon>Polyporales</taxon>
        <taxon>Fibroporiaceae</taxon>
        <taxon>Fibroporia</taxon>
    </lineage>
</organism>
<feature type="domain" description="Metallo-beta-lactamase" evidence="2">
    <location>
        <begin position="66"/>
        <end position="273"/>
    </location>
</feature>
<dbReference type="SMART" id="SM00849">
    <property type="entry name" value="Lactamase_B"/>
    <property type="match status" value="1"/>
</dbReference>
<evidence type="ECO:0000313" key="3">
    <source>
        <dbReference type="EMBL" id="CCM04308.1"/>
    </source>
</evidence>
<dbReference type="AlphaFoldDB" id="J4GBL6"/>
<name>J4GBL6_9APHY</name>
<feature type="chain" id="PRO_5003778940" description="Metallo-beta-lactamase domain-containing protein" evidence="1">
    <location>
        <begin position="29"/>
        <end position="338"/>
    </location>
</feature>
<dbReference type="CDD" id="cd06262">
    <property type="entry name" value="metallo-hydrolase-like_MBL-fold"/>
    <property type="match status" value="1"/>
</dbReference>
<dbReference type="Gene3D" id="3.60.15.10">
    <property type="entry name" value="Ribonuclease Z/Hydroxyacylglutathione hydrolase-like"/>
    <property type="match status" value="1"/>
</dbReference>
<evidence type="ECO:0000259" key="2">
    <source>
        <dbReference type="SMART" id="SM00849"/>
    </source>
</evidence>
<dbReference type="HOGENOM" id="CLU_073674_0_0_1"/>
<sequence length="338" mass="37793">MLLLAEFFTWIFAIAILVCWVLPSGTTALPIPRTPPKAKRRCAFKAYRLTLSTFLVIEVNDIYSEHPYIYVKRVPEANTILVTDTGCGGASNDRKVDITSLREFIETVGVEDNGGRPLNEGGSMRYVVVLTHCHYDHIRVEDFARDSPILQSSYSPSFVSHANLPEHSLCADLGIRTPLFKPTLVPHLDPIHSATGAPLGVRLLHTPGHTPDEIALWDEQEQMLYVGDTLYEWEPIIFPGAGNIRTWLASVDALIAFVMQSKSPQTALINSGHRTAVRPALEVLQTAKSFMMDVLLGKEGPRNRTRRRGEVYVEYAQDGGRYSLRCPERLVKEARDPV</sequence>
<evidence type="ECO:0000313" key="4">
    <source>
        <dbReference type="Proteomes" id="UP000006352"/>
    </source>
</evidence>
<dbReference type="EMBL" id="HE797150">
    <property type="protein sequence ID" value="CCM04308.1"/>
    <property type="molecule type" value="Genomic_DNA"/>
</dbReference>
<keyword evidence="1" id="KW-0732">Signal</keyword>
<dbReference type="STRING" id="599839.J4GBL6"/>
<dbReference type="InterPro" id="IPR001279">
    <property type="entry name" value="Metallo-B-lactamas"/>
</dbReference>
<accession>J4GBL6</accession>
<feature type="signal peptide" evidence="1">
    <location>
        <begin position="1"/>
        <end position="28"/>
    </location>
</feature>
<dbReference type="Pfam" id="PF00753">
    <property type="entry name" value="Lactamase_B"/>
    <property type="match status" value="1"/>
</dbReference>
<keyword evidence="4" id="KW-1185">Reference proteome</keyword>
<protein>
    <recommendedName>
        <fullName evidence="2">Metallo-beta-lactamase domain-containing protein</fullName>
    </recommendedName>
</protein>
<dbReference type="Proteomes" id="UP000006352">
    <property type="component" value="Unassembled WGS sequence"/>
</dbReference>
<dbReference type="PANTHER" id="PTHR42951:SF4">
    <property type="entry name" value="ACYL-COENZYME A THIOESTERASE MBLAC2"/>
    <property type="match status" value="1"/>
</dbReference>